<dbReference type="Pfam" id="PF19512">
    <property type="entry name" value="DUF6046"/>
    <property type="match status" value="1"/>
</dbReference>
<name>A0A412N4Z4_9BACE</name>
<feature type="domain" description="DUF6046" evidence="1">
    <location>
        <begin position="83"/>
        <end position="198"/>
    </location>
</feature>
<dbReference type="RefSeq" id="WP_118467673.1">
    <property type="nucleotide sequence ID" value="NZ_CAUBEL010000002.1"/>
</dbReference>
<evidence type="ECO:0000313" key="3">
    <source>
        <dbReference type="Proteomes" id="UP000285159"/>
    </source>
</evidence>
<dbReference type="InterPro" id="IPR046109">
    <property type="entry name" value="DUF6046"/>
</dbReference>
<comment type="caution">
    <text evidence="2">The sequence shown here is derived from an EMBL/GenBank/DDBJ whole genome shotgun (WGS) entry which is preliminary data.</text>
</comment>
<proteinExistence type="predicted"/>
<organism evidence="2 3">
    <name type="scientific">Bacteroides clarus</name>
    <dbReference type="NCBI Taxonomy" id="626929"/>
    <lineage>
        <taxon>Bacteria</taxon>
        <taxon>Pseudomonadati</taxon>
        <taxon>Bacteroidota</taxon>
        <taxon>Bacteroidia</taxon>
        <taxon>Bacteroidales</taxon>
        <taxon>Bacteroidaceae</taxon>
        <taxon>Bacteroides</taxon>
    </lineage>
</organism>
<evidence type="ECO:0000313" key="2">
    <source>
        <dbReference type="EMBL" id="RGT33605.1"/>
    </source>
</evidence>
<accession>A0A412N4Z4</accession>
<reference evidence="2 3" key="1">
    <citation type="submission" date="2018-08" db="EMBL/GenBank/DDBJ databases">
        <title>A genome reference for cultivated species of the human gut microbiota.</title>
        <authorList>
            <person name="Zou Y."/>
            <person name="Xue W."/>
            <person name="Luo G."/>
        </authorList>
    </citation>
    <scope>NUCLEOTIDE SEQUENCE [LARGE SCALE GENOMIC DNA]</scope>
    <source>
        <strain evidence="2 3">AF19-1AC</strain>
    </source>
</reference>
<sequence>MGNFNIKDILLDVIGYKGLPYPGVWLPAADRSESGDGYEYDGETAGEKTNTDLGSVLRKKDAMGRYYFMPVVLEHKGKEYEIPNAVISFTGKKNIVETAMVGRKGSVKELISLDDYEISILGVALSDDFPEAALTELNELYNINESVILKCALTDIFLEEDDRVVIRSIDISDMKGTETVQIFKMELVTDHSFELIIK</sequence>
<dbReference type="EMBL" id="QRWP01000005">
    <property type="protein sequence ID" value="RGT33605.1"/>
    <property type="molecule type" value="Genomic_DNA"/>
</dbReference>
<dbReference type="AlphaFoldDB" id="A0A412N4Z4"/>
<protein>
    <recommendedName>
        <fullName evidence="1">DUF6046 domain-containing protein</fullName>
    </recommendedName>
</protein>
<dbReference type="Proteomes" id="UP000285159">
    <property type="component" value="Unassembled WGS sequence"/>
</dbReference>
<evidence type="ECO:0000259" key="1">
    <source>
        <dbReference type="Pfam" id="PF19512"/>
    </source>
</evidence>
<gene>
    <name evidence="2" type="ORF">DWX38_07350</name>
</gene>